<dbReference type="InterPro" id="IPR050345">
    <property type="entry name" value="Aliph_Amidase/BUP"/>
</dbReference>
<dbReference type="OrthoDB" id="9811121at2"/>
<dbReference type="Gene3D" id="3.60.110.10">
    <property type="entry name" value="Carbon-nitrogen hydrolase"/>
    <property type="match status" value="1"/>
</dbReference>
<dbReference type="Proteomes" id="UP000034196">
    <property type="component" value="Unassembled WGS sequence"/>
</dbReference>
<sequence>MVVKTLRLAVAQSAVPEDPTDPRNLRTSGAQIRALMREASRAGARLVQFPEGAITYPGKYVMSSAGPSTLAEADWARMPWGVLEEEKESIAALAGDLGLWVAFGAPNPLGAALRPHNSVHVVRDTGEFALRYDKRMLSHTEASFMYTPGTAPGVFVIDGIRFGIAVCIEAHFPELFAEYERLDVDCVLLPVMVDDAMRAVIAQAYAALYGYWIGYAVPAQYSATVPSGIVAPGGRWLARCPGDNRPALAVTDIDLDASDSDIHVSLRYARPWRRAARTELAGRNPAFGGAHDCAKTVL</sequence>
<dbReference type="SUPFAM" id="SSF56317">
    <property type="entry name" value="Carbon-nitrogen hydrolase"/>
    <property type="match status" value="1"/>
</dbReference>
<evidence type="ECO:0000313" key="3">
    <source>
        <dbReference type="EMBL" id="OIJ63440.1"/>
    </source>
</evidence>
<gene>
    <name evidence="3" type="ORF">WN71_034215</name>
</gene>
<dbReference type="PROSITE" id="PS50263">
    <property type="entry name" value="CN_HYDROLASE"/>
    <property type="match status" value="1"/>
</dbReference>
<comment type="caution">
    <text evidence="3">The sequence shown here is derived from an EMBL/GenBank/DDBJ whole genome shotgun (WGS) entry which is preliminary data.</text>
</comment>
<dbReference type="GO" id="GO:0016811">
    <property type="term" value="F:hydrolase activity, acting on carbon-nitrogen (but not peptide) bonds, in linear amides"/>
    <property type="evidence" value="ECO:0007669"/>
    <property type="project" value="TreeGrafter"/>
</dbReference>
<dbReference type="PANTHER" id="PTHR43674:SF16">
    <property type="entry name" value="CARBON-NITROGEN FAMILY, PUTATIVE (AFU_ORTHOLOGUE AFUA_5G02350)-RELATED"/>
    <property type="match status" value="1"/>
</dbReference>
<proteinExistence type="predicted"/>
<dbReference type="STRING" id="1428628.WN71_034215"/>
<evidence type="ECO:0000313" key="4">
    <source>
        <dbReference type="Proteomes" id="UP000034196"/>
    </source>
</evidence>
<keyword evidence="4" id="KW-1185">Reference proteome</keyword>
<dbReference type="CDD" id="cd07197">
    <property type="entry name" value="nitrilase"/>
    <property type="match status" value="1"/>
</dbReference>
<dbReference type="InterPro" id="IPR036526">
    <property type="entry name" value="C-N_Hydrolase_sf"/>
</dbReference>
<accession>A0A1J4NMD4</accession>
<evidence type="ECO:0000256" key="1">
    <source>
        <dbReference type="ARBA" id="ARBA00022801"/>
    </source>
</evidence>
<keyword evidence="1" id="KW-0378">Hydrolase</keyword>
<name>A0A1J4NMD4_9ACTN</name>
<reference evidence="3" key="1">
    <citation type="submission" date="2016-10" db="EMBL/GenBank/DDBJ databases">
        <title>Genome sequence of Streptomyces mangrovisoli MUSC 149.</title>
        <authorList>
            <person name="Lee L.-H."/>
            <person name="Ser H.-L."/>
        </authorList>
    </citation>
    <scope>NUCLEOTIDE SEQUENCE [LARGE SCALE GENOMIC DNA]</scope>
    <source>
        <strain evidence="3">MUSC 149</strain>
    </source>
</reference>
<organism evidence="3 4">
    <name type="scientific">Streptomyces mangrovisoli</name>
    <dbReference type="NCBI Taxonomy" id="1428628"/>
    <lineage>
        <taxon>Bacteria</taxon>
        <taxon>Bacillati</taxon>
        <taxon>Actinomycetota</taxon>
        <taxon>Actinomycetes</taxon>
        <taxon>Kitasatosporales</taxon>
        <taxon>Streptomycetaceae</taxon>
        <taxon>Streptomyces</taxon>
    </lineage>
</organism>
<dbReference type="InterPro" id="IPR003010">
    <property type="entry name" value="C-N_Hydrolase"/>
</dbReference>
<dbReference type="PANTHER" id="PTHR43674">
    <property type="entry name" value="NITRILASE C965.09-RELATED"/>
    <property type="match status" value="1"/>
</dbReference>
<dbReference type="EMBL" id="LAVA02000104">
    <property type="protein sequence ID" value="OIJ63440.1"/>
    <property type="molecule type" value="Genomic_DNA"/>
</dbReference>
<dbReference type="AlphaFoldDB" id="A0A1J4NMD4"/>
<evidence type="ECO:0000259" key="2">
    <source>
        <dbReference type="PROSITE" id="PS50263"/>
    </source>
</evidence>
<dbReference type="Pfam" id="PF00795">
    <property type="entry name" value="CN_hydrolase"/>
    <property type="match status" value="1"/>
</dbReference>
<protein>
    <recommendedName>
        <fullName evidence="2">CN hydrolase domain-containing protein</fullName>
    </recommendedName>
</protein>
<feature type="domain" description="CN hydrolase" evidence="2">
    <location>
        <begin position="6"/>
        <end position="255"/>
    </location>
</feature>